<dbReference type="InterPro" id="IPR027417">
    <property type="entry name" value="P-loop_NTPase"/>
</dbReference>
<reference evidence="9" key="2">
    <citation type="journal article" date="2016" name="Sci. Rep.">
        <title>Dictyocaulus viviparus genome, variome and transcriptome elucidate lungworm biology and support future intervention.</title>
        <authorList>
            <person name="McNulty S.N."/>
            <person name="Strube C."/>
            <person name="Rosa B.A."/>
            <person name="Martin J.C."/>
            <person name="Tyagi R."/>
            <person name="Choi Y.J."/>
            <person name="Wang Q."/>
            <person name="Hallsworth Pepin K."/>
            <person name="Zhang X."/>
            <person name="Ozersky P."/>
            <person name="Wilson R.K."/>
            <person name="Sternberg P.W."/>
            <person name="Gasser R.B."/>
            <person name="Mitreva M."/>
        </authorList>
    </citation>
    <scope>NUCLEOTIDE SEQUENCE [LARGE SCALE GENOMIC DNA]</scope>
    <source>
        <strain evidence="9">HannoverDv2000</strain>
    </source>
</reference>
<dbReference type="STRING" id="29172.A0A0D8XF31"/>
<dbReference type="Pfam" id="PF00063">
    <property type="entry name" value="Myosin_head"/>
    <property type="match status" value="2"/>
</dbReference>
<evidence type="ECO:0000256" key="5">
    <source>
        <dbReference type="ARBA" id="ARBA00023203"/>
    </source>
</evidence>
<dbReference type="SUPFAM" id="SSF52540">
    <property type="entry name" value="P-loop containing nucleoside triphosphate hydrolases"/>
    <property type="match status" value="1"/>
</dbReference>
<dbReference type="Gene3D" id="1.20.5.190">
    <property type="match status" value="1"/>
</dbReference>
<dbReference type="GO" id="GO:0000146">
    <property type="term" value="F:microfilament motor activity"/>
    <property type="evidence" value="ECO:0007669"/>
    <property type="project" value="TreeGrafter"/>
</dbReference>
<dbReference type="PANTHER" id="PTHR13140:SF709">
    <property type="entry name" value="UNCONVENTIONAL MYOSIN-XV"/>
    <property type="match status" value="1"/>
</dbReference>
<dbReference type="PROSITE" id="PS50096">
    <property type="entry name" value="IQ"/>
    <property type="match status" value="2"/>
</dbReference>
<accession>A0A0D8XF31</accession>
<dbReference type="GO" id="GO:0016020">
    <property type="term" value="C:membrane"/>
    <property type="evidence" value="ECO:0007669"/>
    <property type="project" value="TreeGrafter"/>
</dbReference>
<keyword evidence="3 6" id="KW-0518">Myosin</keyword>
<name>A0A0D8XF31_DICVI</name>
<keyword evidence="5 6" id="KW-0009">Actin-binding</keyword>
<dbReference type="SMART" id="SM00242">
    <property type="entry name" value="MYSc"/>
    <property type="match status" value="1"/>
</dbReference>
<dbReference type="InterPro" id="IPR036961">
    <property type="entry name" value="Kinesin_motor_dom_sf"/>
</dbReference>
<dbReference type="GO" id="GO:0098858">
    <property type="term" value="C:actin-based cell projection"/>
    <property type="evidence" value="ECO:0007669"/>
    <property type="project" value="TreeGrafter"/>
</dbReference>
<sequence>DISEENVIRIIEERFNNKRIYIIYNESYNEHLYEVMLIRLPQISTVRHIFSPARSAVENIENGSHSENIVFSGESNSGKSFNAFQVMKYFVTSQNSKITVKHIEAITSIFNSFGCAKTVKNNDATRFGYCMDFLFQKNRLVGLNVCPTLPLEATRVISQKPGERNFNVFYELCAGMPSEVKADYGIRDQQKFFYLSQGKAGEFERNDSANFQRLHASLETMGFSDEHRESIYKTLATILHLGNMYFRERRKTEEGLTSSPYSISQALDVRDALATTLYEALFNWILSRVSSYLKCPDHNAIISVVDCYGIEIPMSLENDEVIDLLSKKPYGLLNLIDDECKFPKTSDESYFRRCNLNHLDKNVYGKAKNKDKLQMSIRHSFGTTWYNVHGFVQRNKRSMPYKMINILANSQNSVISMLFRSLTGNRENADHVLYTAHQFNTSSMAIIEKILNGRSHFIHCLKSNNERLPACLDKALLSRQLSAFSTLETLSFQQTGFPVRISFQRFTQSYRCLLPSDIAFCQNQKEIIIDILDGQGIKYARDFQIGSNYVFLRSRLADQLRITRERIHREAAYVIQKTMRMYVLRKAYLRKRNAVIRIQAAVRAWMAR</sequence>
<proteinExistence type="inferred from homology"/>
<dbReference type="Proteomes" id="UP000053766">
    <property type="component" value="Unassembled WGS sequence"/>
</dbReference>
<dbReference type="EMBL" id="KN716918">
    <property type="protein sequence ID" value="KJH41056.1"/>
    <property type="molecule type" value="Genomic_DNA"/>
</dbReference>
<evidence type="ECO:0000313" key="9">
    <source>
        <dbReference type="Proteomes" id="UP000053766"/>
    </source>
</evidence>
<dbReference type="GO" id="GO:0016459">
    <property type="term" value="C:myosin complex"/>
    <property type="evidence" value="ECO:0007669"/>
    <property type="project" value="UniProtKB-KW"/>
</dbReference>
<evidence type="ECO:0000256" key="6">
    <source>
        <dbReference type="PROSITE-ProRule" id="PRU00782"/>
    </source>
</evidence>
<dbReference type="Gene3D" id="3.40.850.10">
    <property type="entry name" value="Kinesin motor domain"/>
    <property type="match status" value="3"/>
</dbReference>
<keyword evidence="4 6" id="KW-0505">Motor protein</keyword>
<gene>
    <name evidence="8" type="ORF">DICVIV_12976</name>
</gene>
<dbReference type="GO" id="GO:0051015">
    <property type="term" value="F:actin filament binding"/>
    <property type="evidence" value="ECO:0007669"/>
    <property type="project" value="TreeGrafter"/>
</dbReference>
<dbReference type="InterPro" id="IPR000048">
    <property type="entry name" value="IQ_motif_EF-hand-BS"/>
</dbReference>
<dbReference type="GO" id="GO:0005524">
    <property type="term" value="F:ATP binding"/>
    <property type="evidence" value="ECO:0007669"/>
    <property type="project" value="UniProtKB-UniRule"/>
</dbReference>
<evidence type="ECO:0000313" key="8">
    <source>
        <dbReference type="EMBL" id="KJH41056.1"/>
    </source>
</evidence>
<dbReference type="GO" id="GO:0007015">
    <property type="term" value="P:actin filament organization"/>
    <property type="evidence" value="ECO:0007669"/>
    <property type="project" value="TreeGrafter"/>
</dbReference>
<keyword evidence="2 6" id="KW-0067">ATP-binding</keyword>
<dbReference type="OrthoDB" id="5866439at2759"/>
<evidence type="ECO:0000256" key="1">
    <source>
        <dbReference type="ARBA" id="ARBA00022741"/>
    </source>
</evidence>
<evidence type="ECO:0000256" key="2">
    <source>
        <dbReference type="ARBA" id="ARBA00022840"/>
    </source>
</evidence>
<dbReference type="AlphaFoldDB" id="A0A0D8XF31"/>
<comment type="similarity">
    <text evidence="6">Belongs to the TRAFAC class myosin-kinesin ATPase superfamily. Myosin family.</text>
</comment>
<evidence type="ECO:0000256" key="4">
    <source>
        <dbReference type="ARBA" id="ARBA00023175"/>
    </source>
</evidence>
<dbReference type="Gene3D" id="1.20.120.720">
    <property type="entry name" value="Myosin VI head, motor domain, U50 subdomain"/>
    <property type="match status" value="3"/>
</dbReference>
<evidence type="ECO:0000259" key="7">
    <source>
        <dbReference type="PROSITE" id="PS51456"/>
    </source>
</evidence>
<organism evidence="8 9">
    <name type="scientific">Dictyocaulus viviparus</name>
    <name type="common">Bovine lungworm</name>
    <dbReference type="NCBI Taxonomy" id="29172"/>
    <lineage>
        <taxon>Eukaryota</taxon>
        <taxon>Metazoa</taxon>
        <taxon>Ecdysozoa</taxon>
        <taxon>Nematoda</taxon>
        <taxon>Chromadorea</taxon>
        <taxon>Rhabditida</taxon>
        <taxon>Rhabditina</taxon>
        <taxon>Rhabditomorpha</taxon>
        <taxon>Strongyloidea</taxon>
        <taxon>Metastrongylidae</taxon>
        <taxon>Dictyocaulus</taxon>
    </lineage>
</organism>
<dbReference type="PRINTS" id="PR00193">
    <property type="entry name" value="MYOSINHEAVY"/>
</dbReference>
<dbReference type="Gene3D" id="6.20.240.20">
    <property type="match status" value="1"/>
</dbReference>
<dbReference type="PROSITE" id="PS51456">
    <property type="entry name" value="MYOSIN_MOTOR"/>
    <property type="match status" value="1"/>
</dbReference>
<keyword evidence="1 6" id="KW-0547">Nucleotide-binding</keyword>
<feature type="binding site" evidence="6">
    <location>
        <begin position="73"/>
        <end position="80"/>
    </location>
    <ligand>
        <name>ATP</name>
        <dbReference type="ChEBI" id="CHEBI:30616"/>
    </ligand>
</feature>
<dbReference type="InterPro" id="IPR001609">
    <property type="entry name" value="Myosin_head_motor_dom-like"/>
</dbReference>
<dbReference type="Gene3D" id="1.10.10.820">
    <property type="match status" value="1"/>
</dbReference>
<protein>
    <submittedName>
        <fullName evidence="8">Myosin head</fullName>
    </submittedName>
</protein>
<feature type="domain" description="Myosin motor" evidence="7">
    <location>
        <begin position="1"/>
        <end position="565"/>
    </location>
</feature>
<dbReference type="Pfam" id="PF00612">
    <property type="entry name" value="IQ"/>
    <property type="match status" value="2"/>
</dbReference>
<keyword evidence="9" id="KW-1185">Reference proteome</keyword>
<dbReference type="GO" id="GO:0005737">
    <property type="term" value="C:cytoplasm"/>
    <property type="evidence" value="ECO:0007669"/>
    <property type="project" value="TreeGrafter"/>
</dbReference>
<feature type="region of interest" description="Actin-binding" evidence="6">
    <location>
        <begin position="443"/>
        <end position="465"/>
    </location>
</feature>
<feature type="non-terminal residue" evidence="8">
    <location>
        <position position="1"/>
    </location>
</feature>
<dbReference type="PANTHER" id="PTHR13140">
    <property type="entry name" value="MYOSIN"/>
    <property type="match status" value="1"/>
</dbReference>
<dbReference type="Gene3D" id="1.20.58.530">
    <property type="match status" value="1"/>
</dbReference>
<reference evidence="8 9" key="1">
    <citation type="submission" date="2013-11" db="EMBL/GenBank/DDBJ databases">
        <title>Draft genome of the bovine lungworm Dictyocaulus viviparus.</title>
        <authorList>
            <person name="Mitreva M."/>
        </authorList>
    </citation>
    <scope>NUCLEOTIDE SEQUENCE [LARGE SCALE GENOMIC DNA]</scope>
    <source>
        <strain evidence="8 9">HannoverDv2000</strain>
    </source>
</reference>
<evidence type="ECO:0000256" key="3">
    <source>
        <dbReference type="ARBA" id="ARBA00023123"/>
    </source>
</evidence>